<feature type="domain" description="TrwC relaxase" evidence="2">
    <location>
        <begin position="12"/>
        <end position="312"/>
    </location>
</feature>
<dbReference type="InterPro" id="IPR014862">
    <property type="entry name" value="TrwC"/>
</dbReference>
<dbReference type="OrthoDB" id="1826980at2"/>
<keyword evidence="3" id="KW-0614">Plasmid</keyword>
<feature type="region of interest" description="Disordered" evidence="1">
    <location>
        <begin position="917"/>
        <end position="944"/>
    </location>
</feature>
<protein>
    <submittedName>
        <fullName evidence="3">DNA helicase TraI/TrwC relaxase</fullName>
    </submittedName>
</protein>
<keyword evidence="3" id="KW-0378">Hydrolase</keyword>
<evidence type="ECO:0000313" key="3">
    <source>
        <dbReference type="EMBL" id="AGA31712.1"/>
    </source>
</evidence>
<dbReference type="SUPFAM" id="SSF55464">
    <property type="entry name" value="Origin of replication-binding domain, RBD-like"/>
    <property type="match status" value="1"/>
</dbReference>
<dbReference type="SUPFAM" id="SSF52540">
    <property type="entry name" value="P-loop containing nucleoside triphosphate hydrolases"/>
    <property type="match status" value="2"/>
</dbReference>
<proteinExistence type="predicted"/>
<geneLocation type="plasmid" evidence="3 4">
    <name>pSINAC03</name>
</geneLocation>
<evidence type="ECO:0000259" key="2">
    <source>
        <dbReference type="Pfam" id="PF08751"/>
    </source>
</evidence>
<dbReference type="EMBL" id="CP003367">
    <property type="protein sequence ID" value="AGA31712.1"/>
    <property type="molecule type" value="Genomic_DNA"/>
</dbReference>
<keyword evidence="3" id="KW-0347">Helicase</keyword>
<organism evidence="3 4">
    <name type="scientific">Singulisphaera acidiphila (strain ATCC BAA-1392 / DSM 18658 / VKM B-2454 / MOB10)</name>
    <dbReference type="NCBI Taxonomy" id="886293"/>
    <lineage>
        <taxon>Bacteria</taxon>
        <taxon>Pseudomonadati</taxon>
        <taxon>Planctomycetota</taxon>
        <taxon>Planctomycetia</taxon>
        <taxon>Isosphaerales</taxon>
        <taxon>Isosphaeraceae</taxon>
        <taxon>Singulisphaera</taxon>
    </lineage>
</organism>
<dbReference type="HOGENOM" id="CLU_001748_0_0_0"/>
<dbReference type="RefSeq" id="WP_015250772.1">
    <property type="nucleotide sequence ID" value="NC_019895.1"/>
</dbReference>
<feature type="compositionally biased region" description="Polar residues" evidence="1">
    <location>
        <begin position="933"/>
        <end position="944"/>
    </location>
</feature>
<keyword evidence="3" id="KW-0067">ATP-binding</keyword>
<dbReference type="GO" id="GO:0004386">
    <property type="term" value="F:helicase activity"/>
    <property type="evidence" value="ECO:0007669"/>
    <property type="project" value="UniProtKB-KW"/>
</dbReference>
<reference evidence="3 4" key="1">
    <citation type="submission" date="2012-02" db="EMBL/GenBank/DDBJ databases">
        <title>Complete sequence of plasmid 3 of Singulisphaera acidiphila DSM 18658.</title>
        <authorList>
            <consortium name="US DOE Joint Genome Institute (JGI-PGF)"/>
            <person name="Lucas S."/>
            <person name="Copeland A."/>
            <person name="Lapidus A."/>
            <person name="Glavina del Rio T."/>
            <person name="Dalin E."/>
            <person name="Tice H."/>
            <person name="Bruce D."/>
            <person name="Goodwin L."/>
            <person name="Pitluck S."/>
            <person name="Peters L."/>
            <person name="Ovchinnikova G."/>
            <person name="Chertkov O."/>
            <person name="Kyrpides N."/>
            <person name="Mavromatis K."/>
            <person name="Ivanova N."/>
            <person name="Brettin T."/>
            <person name="Detter J.C."/>
            <person name="Han C."/>
            <person name="Larimer F."/>
            <person name="Land M."/>
            <person name="Hauser L."/>
            <person name="Markowitz V."/>
            <person name="Cheng J.-F."/>
            <person name="Hugenholtz P."/>
            <person name="Woyke T."/>
            <person name="Wu D."/>
            <person name="Tindall B."/>
            <person name="Pomrenke H."/>
            <person name="Brambilla E."/>
            <person name="Klenk H.-P."/>
            <person name="Eisen J.A."/>
        </authorList>
    </citation>
    <scope>NUCLEOTIDE SEQUENCE [LARGE SCALE GENOMIC DNA]</scope>
    <source>
        <strain evidence="4">ATCC BAA-1392 / DSM 18658 / VKM B-2454 / MOB10</strain>
        <plasmid evidence="3 4">pSINAC03</plasmid>
    </source>
</reference>
<gene>
    <name evidence="3" type="ordered locus">Sinac_7684</name>
</gene>
<dbReference type="KEGG" id="saci:Sinac_7684"/>
<keyword evidence="3" id="KW-0547">Nucleotide-binding</keyword>
<dbReference type="AlphaFoldDB" id="L0DRV5"/>
<dbReference type="Gene3D" id="3.40.50.300">
    <property type="entry name" value="P-loop containing nucleotide triphosphate hydrolases"/>
    <property type="match status" value="2"/>
</dbReference>
<evidence type="ECO:0000313" key="4">
    <source>
        <dbReference type="Proteomes" id="UP000010798"/>
    </source>
</evidence>
<sequence>MLRMNPIKSVKRAELYYEKSDAGYYQDGGLGCEWLGKGADKLGLDGEPDYEHFKRLIRGLDPHTGDQLTAKLIENRIPAWDLTASVPKGVTTALERGDDRIQAAMWASVREAFAMLEEYATCRVRIDGLQDDRVTGNLVGYVVEHADTRPVEDKSLPEGHRWRWMPDWDRHLHVVVANVTHDEVEDKIKAVKFRPIMDLRRYFDRCFDTILANKLTHELGYETETTWKKNGKYHSWDIKGIPKSVIEKNSRRSVEVDELEEAIVAGKQAANPTAPDHLSAVAKDKLGGTSRHGKRDDLTLAECREYWASRITDDEGSAIDETIRRARLGLNPRPDRDQAADKAIDFALRHHGEQESAFRWEELAATAMERSMGQASPADIERAAKRTGVIFAHQNGQRMCTTAELQTEDRYIAGRSAAGRGQAEPVGVPEGFSRRMADGKLLNDGQWRAATGLLASSNAVNLVEGPAGAGKSSMLGKFDEGMRMAGETVTYLASTSDAAKELAKGGFDVKTVAHFLLDERLQNAAAGGRVVIDESSMLGHKDAVKLFRLAEKHDLKLIFVGDAMQHGSVPRGALLRVLKEYGGIQPYLLTDILRQQDPAQRAAVKLLSEGDTLAGLQALDDLGHVQEIGDDAERNRAMAAEYVQAQKDGKSALVVSPTHAEAAGITAEIRRQLREAGKLGEEERPFLKLVNANASEAERGLASTYQTGDVLLFHQNAKGGFKKGQRLTVIDPDALPLSEAAKFSLYRPETLPIAAGDRIRFTGTVKSFQGDHSYKNGDTGTVREFTPGGNLRLEDGRVIRADAGLLRHGFVETSFGAQGRTVQRAILGMSSQSLGATNQEQLYVSASRAKETVSLYTDDKAAVMEAVQRSSRKLAALDLLSDQQKAEEKRRRLLTGQQERQRRLGLIARLRSAWERVMPPQPPRMPPTHLNRLGQQEQGNYHER</sequence>
<dbReference type="InterPro" id="IPR027417">
    <property type="entry name" value="P-loop_NTPase"/>
</dbReference>
<keyword evidence="4" id="KW-1185">Reference proteome</keyword>
<dbReference type="Pfam" id="PF13604">
    <property type="entry name" value="AAA_30"/>
    <property type="match status" value="1"/>
</dbReference>
<dbReference type="Gene3D" id="2.30.30.940">
    <property type="match status" value="1"/>
</dbReference>
<dbReference type="Pfam" id="PF08751">
    <property type="entry name" value="TrwC"/>
    <property type="match status" value="1"/>
</dbReference>
<accession>L0DRV5</accession>
<dbReference type="Proteomes" id="UP000010798">
    <property type="component" value="Plasmid pSINAC03"/>
</dbReference>
<name>L0DRV5_SINAD</name>
<evidence type="ECO:0000256" key="1">
    <source>
        <dbReference type="SAM" id="MobiDB-lite"/>
    </source>
</evidence>
<dbReference type="NCBIfam" id="NF041492">
    <property type="entry name" value="MobF"/>
    <property type="match status" value="1"/>
</dbReference>